<dbReference type="SMART" id="SM00046">
    <property type="entry name" value="DAGKc"/>
    <property type="match status" value="1"/>
</dbReference>
<evidence type="ECO:0000256" key="1">
    <source>
        <dbReference type="ARBA" id="ARBA00001946"/>
    </source>
</evidence>
<comment type="similarity">
    <text evidence="2">Belongs to the diacylglycerol/lipid kinase family.</text>
</comment>
<keyword evidence="4" id="KW-0547">Nucleotide-binding</keyword>
<dbReference type="Gene3D" id="2.60.200.40">
    <property type="match status" value="1"/>
</dbReference>
<dbReference type="InterPro" id="IPR016064">
    <property type="entry name" value="NAD/diacylglycerol_kinase_sf"/>
</dbReference>
<accession>A0A7K1ULB2</accession>
<dbReference type="SUPFAM" id="SSF111331">
    <property type="entry name" value="NAD kinase/diacylglycerol kinase-like"/>
    <property type="match status" value="1"/>
</dbReference>
<dbReference type="EMBL" id="WRPM01000095">
    <property type="protein sequence ID" value="MVT27249.1"/>
    <property type="molecule type" value="Genomic_DNA"/>
</dbReference>
<dbReference type="Gene3D" id="3.40.50.10330">
    <property type="entry name" value="Probable inorganic polyphosphate/atp-NAD kinase, domain 1"/>
    <property type="match status" value="1"/>
</dbReference>
<evidence type="ECO:0000256" key="6">
    <source>
        <dbReference type="ARBA" id="ARBA00022840"/>
    </source>
</evidence>
<keyword evidence="6" id="KW-0067">ATP-binding</keyword>
<dbReference type="InterPro" id="IPR050187">
    <property type="entry name" value="Lipid_Phosphate_FormReg"/>
</dbReference>
<name>A0A7K1ULB2_9MICC</name>
<dbReference type="GO" id="GO:0005886">
    <property type="term" value="C:plasma membrane"/>
    <property type="evidence" value="ECO:0007669"/>
    <property type="project" value="TreeGrafter"/>
</dbReference>
<comment type="caution">
    <text evidence="10">The sequence shown here is derived from an EMBL/GenBank/DDBJ whole genome shotgun (WGS) entry which is preliminary data.</text>
</comment>
<evidence type="ECO:0000256" key="8">
    <source>
        <dbReference type="ARBA" id="ARBA00023264"/>
    </source>
</evidence>
<gene>
    <name evidence="10" type="ORF">GNZ21_12955</name>
</gene>
<dbReference type="GO" id="GO:0004143">
    <property type="term" value="F:ATP-dependent diacylglycerol kinase activity"/>
    <property type="evidence" value="ECO:0007669"/>
    <property type="project" value="TreeGrafter"/>
</dbReference>
<proteinExistence type="inferred from homology"/>
<dbReference type="Pfam" id="PF19279">
    <property type="entry name" value="YegS_C"/>
    <property type="match status" value="1"/>
</dbReference>
<evidence type="ECO:0000259" key="9">
    <source>
        <dbReference type="PROSITE" id="PS50146"/>
    </source>
</evidence>
<keyword evidence="11" id="KW-1185">Reference proteome</keyword>
<keyword evidence="3" id="KW-0808">Transferase</keyword>
<evidence type="ECO:0000256" key="4">
    <source>
        <dbReference type="ARBA" id="ARBA00022741"/>
    </source>
</evidence>
<dbReference type="Pfam" id="PF00781">
    <property type="entry name" value="DAGK_cat"/>
    <property type="match status" value="1"/>
</dbReference>
<dbReference type="InterPro" id="IPR017438">
    <property type="entry name" value="ATP-NAD_kinase_N"/>
</dbReference>
<keyword evidence="5" id="KW-0418">Kinase</keyword>
<dbReference type="PANTHER" id="PTHR12358">
    <property type="entry name" value="SPHINGOSINE KINASE"/>
    <property type="match status" value="1"/>
</dbReference>
<evidence type="ECO:0000256" key="5">
    <source>
        <dbReference type="ARBA" id="ARBA00022777"/>
    </source>
</evidence>
<dbReference type="PROSITE" id="PS50146">
    <property type="entry name" value="DAGK"/>
    <property type="match status" value="1"/>
</dbReference>
<evidence type="ECO:0000313" key="10">
    <source>
        <dbReference type="EMBL" id="MVT27249.1"/>
    </source>
</evidence>
<keyword evidence="8" id="KW-1208">Phospholipid metabolism</keyword>
<evidence type="ECO:0000313" key="11">
    <source>
        <dbReference type="Proteomes" id="UP000460157"/>
    </source>
</evidence>
<keyword evidence="7" id="KW-0444">Lipid biosynthesis</keyword>
<organism evidence="10 11">
    <name type="scientific">Nesterenkonia alkaliphila</name>
    <dbReference type="NCBI Taxonomy" id="1463631"/>
    <lineage>
        <taxon>Bacteria</taxon>
        <taxon>Bacillati</taxon>
        <taxon>Actinomycetota</taxon>
        <taxon>Actinomycetes</taxon>
        <taxon>Micrococcales</taxon>
        <taxon>Micrococcaceae</taxon>
        <taxon>Nesterenkonia</taxon>
    </lineage>
</organism>
<comment type="cofactor">
    <cofactor evidence="1">
        <name>Mg(2+)</name>
        <dbReference type="ChEBI" id="CHEBI:18420"/>
    </cofactor>
</comment>
<keyword evidence="7" id="KW-0443">Lipid metabolism</keyword>
<dbReference type="GO" id="GO:0005524">
    <property type="term" value="F:ATP binding"/>
    <property type="evidence" value="ECO:0007669"/>
    <property type="project" value="UniProtKB-KW"/>
</dbReference>
<reference evidence="10 11" key="1">
    <citation type="submission" date="2019-12" db="EMBL/GenBank/DDBJ databases">
        <title>Nesterenkonia muleiensis sp. nov., a novel actinobacterium isolated from sap of Populus euphratica.</title>
        <authorList>
            <person name="Wang R."/>
        </authorList>
    </citation>
    <scope>NUCLEOTIDE SEQUENCE [LARGE SCALE GENOMIC DNA]</scope>
    <source>
        <strain evidence="10 11">F10</strain>
    </source>
</reference>
<dbReference type="GO" id="GO:0008654">
    <property type="term" value="P:phospholipid biosynthetic process"/>
    <property type="evidence" value="ECO:0007669"/>
    <property type="project" value="UniProtKB-KW"/>
</dbReference>
<dbReference type="InterPro" id="IPR045540">
    <property type="entry name" value="YegS/DAGK_C"/>
</dbReference>
<feature type="domain" description="DAGKc" evidence="9">
    <location>
        <begin position="27"/>
        <end position="164"/>
    </location>
</feature>
<evidence type="ECO:0000256" key="3">
    <source>
        <dbReference type="ARBA" id="ARBA00022679"/>
    </source>
</evidence>
<evidence type="ECO:0000256" key="2">
    <source>
        <dbReference type="ARBA" id="ARBA00005983"/>
    </source>
</evidence>
<evidence type="ECO:0000256" key="7">
    <source>
        <dbReference type="ARBA" id="ARBA00023209"/>
    </source>
</evidence>
<protein>
    <recommendedName>
        <fullName evidence="9">DAGKc domain-containing protein</fullName>
    </recommendedName>
</protein>
<dbReference type="InterPro" id="IPR001206">
    <property type="entry name" value="Diacylglycerol_kinase_cat_dom"/>
</dbReference>
<keyword evidence="7" id="KW-0594">Phospholipid biosynthesis</keyword>
<dbReference type="Proteomes" id="UP000460157">
    <property type="component" value="Unassembled WGS sequence"/>
</dbReference>
<dbReference type="AlphaFoldDB" id="A0A7K1ULB2"/>
<sequence length="339" mass="36091">MGPHRSKNHQLGGAVNVAETLGGRFTGQHRTVLVLLNPAAGQGRHAARIQRHLAEYASPDLKLIVPDPTDHQEQLRQAHEIIGAGADAVVIFGGDGMVHAAVQLLAGTQVPLGVVPTGTGNDFARGAGIARRATIKTLRNLLHHLGQPELATAEVDALRVRITAAGQPPQECWAANSVNIGFDARVNQRANQLRAVPGPLRYLTALAQTVPSFRPIPFSITVDGENAERRDSALVCLQNGPFIGGGIPLAPGARADDGLLDLSVVQPLSRPGLVALFPLLMLRGHSMLRPLKTDQHQRVLVDVPPQVPIYADGDELVAGADRQCQVEVLLQPRALRLLG</sequence>
<dbReference type="PANTHER" id="PTHR12358:SF106">
    <property type="entry name" value="LIPID KINASE YEGS"/>
    <property type="match status" value="1"/>
</dbReference>